<dbReference type="InterPro" id="IPR041698">
    <property type="entry name" value="Methyltransf_25"/>
</dbReference>
<dbReference type="Gene3D" id="2.20.25.110">
    <property type="entry name" value="S-adenosyl-L-methionine-dependent methyltransferases"/>
    <property type="match status" value="1"/>
</dbReference>
<reference evidence="2 3" key="1">
    <citation type="submission" date="2021-03" db="EMBL/GenBank/DDBJ databases">
        <title>Thermosipho ferrireducens sp.nov., an anaerobic thermophilic iron-reducing bacterium isolated from a deep-sea hydrothermal sulfide deposits.</title>
        <authorList>
            <person name="Zeng X."/>
            <person name="Chen Y."/>
            <person name="Shao Z."/>
        </authorList>
    </citation>
    <scope>NUCLEOTIDE SEQUENCE [LARGE SCALE GENOMIC DNA]</scope>
    <source>
        <strain evidence="2 3">JL129W03</strain>
    </source>
</reference>
<sequence length="261" mass="30203">MNMKSYDRDLHSWQVELYDQIVNETEDVELIKKLIGNNKKQCIFEVCCGSGRILIPLARDGHIMTGLDMDNLMISKLFEKAYGINNITVIQADATTAEWGKEYDVVILGGNILLNIVSEDIKSAQQKFIQKAYFALKPGGHMYLDNNYFIHPEQFFGYPGERIIFEGTDSSGNYGRYMLVNEEYDVEKQLVSGIRRFELRLKSGETFVKEEKYVKYVPTVQEMEKWMGDAGFVIEKKYGSYAEEPINEFTQRAIYWAKKPK</sequence>
<feature type="domain" description="Methyltransferase" evidence="1">
    <location>
        <begin position="43"/>
        <end position="140"/>
    </location>
</feature>
<proteinExistence type="predicted"/>
<dbReference type="SUPFAM" id="SSF53335">
    <property type="entry name" value="S-adenosyl-L-methionine-dependent methyltransferases"/>
    <property type="match status" value="1"/>
</dbReference>
<protein>
    <submittedName>
        <fullName evidence="2">Class I SAM-dependent methyltransferase</fullName>
    </submittedName>
</protein>
<evidence type="ECO:0000259" key="1">
    <source>
        <dbReference type="Pfam" id="PF13649"/>
    </source>
</evidence>
<dbReference type="CDD" id="cd02440">
    <property type="entry name" value="AdoMet_MTases"/>
    <property type="match status" value="1"/>
</dbReference>
<gene>
    <name evidence="2" type="ORF">JYK00_09320</name>
</gene>
<dbReference type="InterPro" id="IPR029063">
    <property type="entry name" value="SAM-dependent_MTases_sf"/>
</dbReference>
<dbReference type="GO" id="GO:0008168">
    <property type="term" value="F:methyltransferase activity"/>
    <property type="evidence" value="ECO:0007669"/>
    <property type="project" value="UniProtKB-KW"/>
</dbReference>
<keyword evidence="3" id="KW-1185">Reference proteome</keyword>
<dbReference type="Proteomes" id="UP000671862">
    <property type="component" value="Chromosome"/>
</dbReference>
<dbReference type="EMBL" id="CP071446">
    <property type="protein sequence ID" value="QTA37902.1"/>
    <property type="molecule type" value="Genomic_DNA"/>
</dbReference>
<name>A0ABX7S5R0_9BACT</name>
<dbReference type="Gene3D" id="3.40.50.150">
    <property type="entry name" value="Vaccinia Virus protein VP39"/>
    <property type="match status" value="1"/>
</dbReference>
<organism evidence="2 3">
    <name type="scientific">Thermosipho ferrireducens</name>
    <dbReference type="NCBI Taxonomy" id="2571116"/>
    <lineage>
        <taxon>Bacteria</taxon>
        <taxon>Thermotogati</taxon>
        <taxon>Thermotogota</taxon>
        <taxon>Thermotogae</taxon>
        <taxon>Thermotogales</taxon>
        <taxon>Fervidobacteriaceae</taxon>
        <taxon>Thermosipho</taxon>
    </lineage>
</organism>
<evidence type="ECO:0000313" key="2">
    <source>
        <dbReference type="EMBL" id="QTA37902.1"/>
    </source>
</evidence>
<evidence type="ECO:0000313" key="3">
    <source>
        <dbReference type="Proteomes" id="UP000671862"/>
    </source>
</evidence>
<dbReference type="Pfam" id="PF13649">
    <property type="entry name" value="Methyltransf_25"/>
    <property type="match status" value="1"/>
</dbReference>
<accession>A0ABX7S5R0</accession>
<keyword evidence="2" id="KW-0489">Methyltransferase</keyword>
<dbReference type="GO" id="GO:0032259">
    <property type="term" value="P:methylation"/>
    <property type="evidence" value="ECO:0007669"/>
    <property type="project" value="UniProtKB-KW"/>
</dbReference>
<keyword evidence="2" id="KW-0808">Transferase</keyword>